<dbReference type="Proteomes" id="UP000573729">
    <property type="component" value="Unassembled WGS sequence"/>
</dbReference>
<dbReference type="PANTHER" id="PTHR43358">
    <property type="entry name" value="ALPHA/BETA-HYDROLASE"/>
    <property type="match status" value="1"/>
</dbReference>
<protein>
    <submittedName>
        <fullName evidence="3">Alpha-beta hydrolase superfamily lysophospholipase</fullName>
    </submittedName>
</protein>
<dbReference type="Gene3D" id="3.40.50.1820">
    <property type="entry name" value="alpha/beta hydrolase"/>
    <property type="match status" value="1"/>
</dbReference>
<keyword evidence="1" id="KW-0472">Membrane</keyword>
<dbReference type="EMBL" id="JACHMD010000001">
    <property type="protein sequence ID" value="MBB4667357.1"/>
    <property type="molecule type" value="Genomic_DNA"/>
</dbReference>
<dbReference type="InterPro" id="IPR000073">
    <property type="entry name" value="AB_hydrolase_1"/>
</dbReference>
<dbReference type="SUPFAM" id="SSF53474">
    <property type="entry name" value="alpha/beta-Hydrolases"/>
    <property type="match status" value="1"/>
</dbReference>
<proteinExistence type="predicted"/>
<keyword evidence="3" id="KW-0378">Hydrolase</keyword>
<reference evidence="3 4" key="1">
    <citation type="submission" date="2020-08" db="EMBL/GenBank/DDBJ databases">
        <title>Sequencing the genomes of 1000 actinobacteria strains.</title>
        <authorList>
            <person name="Klenk H.-P."/>
        </authorList>
    </citation>
    <scope>NUCLEOTIDE SEQUENCE [LARGE SCALE GENOMIC DNA]</scope>
    <source>
        <strain evidence="3 4">DSM 24947</strain>
    </source>
</reference>
<evidence type="ECO:0000256" key="1">
    <source>
        <dbReference type="SAM" id="Phobius"/>
    </source>
</evidence>
<dbReference type="GO" id="GO:0016787">
    <property type="term" value="F:hydrolase activity"/>
    <property type="evidence" value="ECO:0007669"/>
    <property type="project" value="UniProtKB-KW"/>
</dbReference>
<gene>
    <name evidence="3" type="ORF">BKA24_002066</name>
</gene>
<accession>A0A7W7FIR2</accession>
<dbReference type="PANTHER" id="PTHR43358:SF4">
    <property type="entry name" value="ALPHA_BETA HYDROLASE FOLD-1 DOMAIN-CONTAINING PROTEIN"/>
    <property type="match status" value="1"/>
</dbReference>
<dbReference type="Pfam" id="PF12697">
    <property type="entry name" value="Abhydrolase_6"/>
    <property type="match status" value="1"/>
</dbReference>
<keyword evidence="4" id="KW-1185">Reference proteome</keyword>
<name>A0A7W7FIR2_9MICO</name>
<dbReference type="InterPro" id="IPR029058">
    <property type="entry name" value="AB_hydrolase_fold"/>
</dbReference>
<feature type="transmembrane region" description="Helical" evidence="1">
    <location>
        <begin position="14"/>
        <end position="40"/>
    </location>
</feature>
<evidence type="ECO:0000259" key="2">
    <source>
        <dbReference type="Pfam" id="PF12697"/>
    </source>
</evidence>
<feature type="domain" description="AB hydrolase-1" evidence="2">
    <location>
        <begin position="171"/>
        <end position="379"/>
    </location>
</feature>
<dbReference type="InterPro" id="IPR052920">
    <property type="entry name" value="DNA-binding_regulatory"/>
</dbReference>
<organism evidence="3 4">
    <name type="scientific">Microbacterium marinum</name>
    <dbReference type="NCBI Taxonomy" id="421115"/>
    <lineage>
        <taxon>Bacteria</taxon>
        <taxon>Bacillati</taxon>
        <taxon>Actinomycetota</taxon>
        <taxon>Actinomycetes</taxon>
        <taxon>Micrococcales</taxon>
        <taxon>Microbacteriaceae</taxon>
        <taxon>Microbacterium</taxon>
    </lineage>
</organism>
<evidence type="ECO:0000313" key="3">
    <source>
        <dbReference type="EMBL" id="MBB4667357.1"/>
    </source>
</evidence>
<sequence length="405" mass="43393">MASRRAVPEGAPPFTVAAVGGVVVALATALLSVTGVMALLAGRVARRVVVPAPRIADLRLLDVDTAAQTITVNRTADTVLPGRYGLFTSGTQDYVKIGTVLAADEASVTRKLLTEIGSEDRLAAEAAFSGWYYSSPDELHVPHTSEVVPAAVGPCPAWLFPAASETDVWAIHVHGRGTTRSESLRAVPVFRSAGVTSLLVSYRNDGEAPRTRGGTYALGATEWRDVDRAIDFALQRGARRVVLMGWSMGGAIVLQAALNSAHRDRIAGVVLDSPVIDWRRVLMHQAGEIGVPAPLTRLALDALQRRWARTITGADVAIPLDRLDLVARAGELVHPVLLLHSSGDDFVPVSASRALAAARPDIVEFDEFDTARHTKLWNYDEERWTASIRTWLDRVGITGAAGEGN</sequence>
<dbReference type="AlphaFoldDB" id="A0A7W7FIR2"/>
<evidence type="ECO:0000313" key="4">
    <source>
        <dbReference type="Proteomes" id="UP000573729"/>
    </source>
</evidence>
<comment type="caution">
    <text evidence="3">The sequence shown here is derived from an EMBL/GenBank/DDBJ whole genome shotgun (WGS) entry which is preliminary data.</text>
</comment>
<keyword evidence="1" id="KW-1133">Transmembrane helix</keyword>
<keyword evidence="1" id="KW-0812">Transmembrane</keyword>